<evidence type="ECO:0000313" key="11">
    <source>
        <dbReference type="EMBL" id="WKN34415.1"/>
    </source>
</evidence>
<keyword evidence="1 9" id="KW-0540">Nuclease</keyword>
<sequence>MPVTPTHINYYHVCHRKLWLFHHGIRMEHTSDVVTEGKWVHETSYPQRGAKYTELVLPHAKIDYYDAQQRIVHEVKKTNKVEQAHIAQVQYYLYLLEEAGIKEPKGLLEYPKLRQTREVLLDETTRRAIPQWLADIERIVSELSCPPTINKPICKRCSYYDFCYVDE</sequence>
<evidence type="ECO:0000256" key="6">
    <source>
        <dbReference type="ARBA" id="ARBA00023014"/>
    </source>
</evidence>
<keyword evidence="5 9" id="KW-0408">Iron</keyword>
<keyword evidence="6 9" id="KW-0411">Iron-sulfur</keyword>
<reference evidence="11" key="1">
    <citation type="journal article" date="2023" name="Comput. Struct. Biotechnol. J.">
        <title>Discovery of a novel marine Bacteroidetes with a rich repertoire of carbohydrate-active enzymes.</title>
        <authorList>
            <person name="Chen B."/>
            <person name="Liu G."/>
            <person name="Chen Q."/>
            <person name="Wang H."/>
            <person name="Liu L."/>
            <person name="Tang K."/>
        </authorList>
    </citation>
    <scope>NUCLEOTIDE SEQUENCE</scope>
    <source>
        <strain evidence="11">TK19036</strain>
    </source>
</reference>
<evidence type="ECO:0000256" key="8">
    <source>
        <dbReference type="ARBA" id="ARBA00023211"/>
    </source>
</evidence>
<keyword evidence="4 9" id="KW-0269">Exonuclease</keyword>
<dbReference type="AlphaFoldDB" id="A0AA49GGU6"/>
<keyword evidence="8 9" id="KW-0464">Manganese</keyword>
<dbReference type="GO" id="GO:0046872">
    <property type="term" value="F:metal ion binding"/>
    <property type="evidence" value="ECO:0007669"/>
    <property type="project" value="UniProtKB-KW"/>
</dbReference>
<comment type="cofactor">
    <cofactor evidence="9">
        <name>iron-sulfur cluster</name>
        <dbReference type="ChEBI" id="CHEBI:30408"/>
    </cofactor>
</comment>
<evidence type="ECO:0000256" key="9">
    <source>
        <dbReference type="RuleBase" id="RU365022"/>
    </source>
</evidence>
<evidence type="ECO:0000256" key="2">
    <source>
        <dbReference type="ARBA" id="ARBA00022723"/>
    </source>
</evidence>
<evidence type="ECO:0000256" key="5">
    <source>
        <dbReference type="ARBA" id="ARBA00023004"/>
    </source>
</evidence>
<evidence type="ECO:0000256" key="3">
    <source>
        <dbReference type="ARBA" id="ARBA00022801"/>
    </source>
</evidence>
<gene>
    <name evidence="11" type="primary">cas4</name>
    <name evidence="11" type="ORF">K4G66_18730</name>
</gene>
<dbReference type="GO" id="GO:0051607">
    <property type="term" value="P:defense response to virus"/>
    <property type="evidence" value="ECO:0007669"/>
    <property type="project" value="UniProtKB-KW"/>
</dbReference>
<dbReference type="PANTHER" id="PTHR37168:SF1">
    <property type="entry name" value="CRISPR-ASSOCIATED EXONUCLEASE CAS4"/>
    <property type="match status" value="1"/>
</dbReference>
<comment type="function">
    <text evidence="9">CRISPR (clustered regularly interspaced short palindromic repeat) is an adaptive immune system that provides protection against mobile genetic elements (viruses, transposable elements and conjugative plasmids). CRISPR clusters contain sequences complementary to antecedent mobile elements and target invading nucleic acids. CRISPR clusters are transcribed and processed into CRISPR RNA (crRNA).</text>
</comment>
<comment type="cofactor">
    <cofactor evidence="9">
        <name>Mg(2+)</name>
        <dbReference type="ChEBI" id="CHEBI:18420"/>
    </cofactor>
    <cofactor evidence="9">
        <name>Mn(2+)</name>
        <dbReference type="ChEBI" id="CHEBI:29035"/>
    </cofactor>
    <text evidence="9">Mg(2+) or Mn(2+) required for ssDNA cleavage activity.</text>
</comment>
<organism evidence="11">
    <name type="scientific">Roseihalotalea indica</name>
    <dbReference type="NCBI Taxonomy" id="2867963"/>
    <lineage>
        <taxon>Bacteria</taxon>
        <taxon>Pseudomonadati</taxon>
        <taxon>Bacteroidota</taxon>
        <taxon>Cytophagia</taxon>
        <taxon>Cytophagales</taxon>
        <taxon>Catalimonadaceae</taxon>
        <taxon>Roseihalotalea</taxon>
    </lineage>
</organism>
<evidence type="ECO:0000256" key="4">
    <source>
        <dbReference type="ARBA" id="ARBA00022839"/>
    </source>
</evidence>
<evidence type="ECO:0000256" key="1">
    <source>
        <dbReference type="ARBA" id="ARBA00022722"/>
    </source>
</evidence>
<keyword evidence="3 9" id="KW-0378">Hydrolase</keyword>
<comment type="similarity">
    <text evidence="9">Belongs to the CRISPR-associated exonuclease Cas4 family.</text>
</comment>
<dbReference type="EC" id="3.1.12.1" evidence="9"/>
<dbReference type="EMBL" id="CP120682">
    <property type="protein sequence ID" value="WKN34415.1"/>
    <property type="molecule type" value="Genomic_DNA"/>
</dbReference>
<dbReference type="NCBIfam" id="TIGR00372">
    <property type="entry name" value="cas4"/>
    <property type="match status" value="1"/>
</dbReference>
<dbReference type="InterPro" id="IPR011604">
    <property type="entry name" value="PDDEXK-like_dom_sf"/>
</dbReference>
<evidence type="ECO:0000259" key="10">
    <source>
        <dbReference type="Pfam" id="PF01930"/>
    </source>
</evidence>
<evidence type="ECO:0000256" key="7">
    <source>
        <dbReference type="ARBA" id="ARBA00023118"/>
    </source>
</evidence>
<reference evidence="11" key="2">
    <citation type="journal article" date="2024" name="Antonie Van Leeuwenhoek">
        <title>Roseihalotalea indica gen. nov., sp. nov., a halophilic Bacteroidetes from mesopelagic Southwest Indian Ocean with higher carbohydrate metabolic potential.</title>
        <authorList>
            <person name="Chen B."/>
            <person name="Zhang M."/>
            <person name="Lin D."/>
            <person name="Ye J."/>
            <person name="Tang K."/>
        </authorList>
    </citation>
    <scope>NUCLEOTIDE SEQUENCE</scope>
    <source>
        <strain evidence="11">TK19036</strain>
    </source>
</reference>
<dbReference type="GO" id="GO:0051536">
    <property type="term" value="F:iron-sulfur cluster binding"/>
    <property type="evidence" value="ECO:0007669"/>
    <property type="project" value="UniProtKB-KW"/>
</dbReference>
<protein>
    <recommendedName>
        <fullName evidence="9">CRISPR-associated exonuclease Cas4</fullName>
        <ecNumber evidence="9">3.1.12.1</ecNumber>
    </recommendedName>
</protein>
<dbReference type="Gene3D" id="3.90.320.10">
    <property type="match status" value="1"/>
</dbReference>
<name>A0AA49GGU6_9BACT</name>
<keyword evidence="2 9" id="KW-0479">Metal-binding</keyword>
<dbReference type="GO" id="GO:0004527">
    <property type="term" value="F:exonuclease activity"/>
    <property type="evidence" value="ECO:0007669"/>
    <property type="project" value="UniProtKB-KW"/>
</dbReference>
<feature type="domain" description="DUF83" evidence="10">
    <location>
        <begin position="6"/>
        <end position="164"/>
    </location>
</feature>
<dbReference type="InterPro" id="IPR022765">
    <property type="entry name" value="Dna2/Cas4_DUF83"/>
</dbReference>
<dbReference type="PANTHER" id="PTHR37168">
    <property type="entry name" value="CRISPR-ASSOCIATED EXONUCLEASE CAS4"/>
    <property type="match status" value="1"/>
</dbReference>
<dbReference type="Pfam" id="PF01930">
    <property type="entry name" value="Cas_Cas4"/>
    <property type="match status" value="1"/>
</dbReference>
<keyword evidence="7 9" id="KW-0051">Antiviral defense</keyword>
<dbReference type="InterPro" id="IPR013343">
    <property type="entry name" value="CRISPR-assoc_prot_Cas4"/>
</dbReference>
<proteinExistence type="inferred from homology"/>
<accession>A0AA49GGU6</accession>